<dbReference type="AlphaFoldDB" id="D5BZ83"/>
<accession>D5BZ83</accession>
<feature type="transmembrane region" description="Helical" evidence="1">
    <location>
        <begin position="12"/>
        <end position="37"/>
    </location>
</feature>
<protein>
    <submittedName>
        <fullName evidence="2">Transmembrane prediction</fullName>
    </submittedName>
</protein>
<evidence type="ECO:0000256" key="1">
    <source>
        <dbReference type="SAM" id="Phobius"/>
    </source>
</evidence>
<dbReference type="KEGG" id="nhl:Nhal_3043"/>
<feature type="transmembrane region" description="Helical" evidence="1">
    <location>
        <begin position="49"/>
        <end position="72"/>
    </location>
</feature>
<dbReference type="HOGENOM" id="CLU_1990305_0_0_6"/>
<keyword evidence="1 2" id="KW-0812">Transmembrane</keyword>
<dbReference type="EMBL" id="CP001798">
    <property type="protein sequence ID" value="ADE16097.1"/>
    <property type="molecule type" value="Genomic_DNA"/>
</dbReference>
<organism evidence="2 3">
    <name type="scientific">Nitrosococcus halophilus (strain Nc4)</name>
    <dbReference type="NCBI Taxonomy" id="472759"/>
    <lineage>
        <taxon>Bacteria</taxon>
        <taxon>Pseudomonadati</taxon>
        <taxon>Pseudomonadota</taxon>
        <taxon>Gammaproteobacteria</taxon>
        <taxon>Chromatiales</taxon>
        <taxon>Chromatiaceae</taxon>
        <taxon>Nitrosococcus</taxon>
    </lineage>
</organism>
<dbReference type="eggNOG" id="ENOG50330P3">
    <property type="taxonomic scope" value="Bacteria"/>
</dbReference>
<sequence>MVKLPEKNESLWLLIASPIIWAIHFLLCYLTAALWCAKVAGRYGSLGNVGMAIMIYTVLALIGIGIVGWIALRRHNTGTATVPHDFDTPEDRHRFLGFASLLLSLLSAVGVLYVALAIVFIETCH</sequence>
<feature type="transmembrane region" description="Helical" evidence="1">
    <location>
        <begin position="95"/>
        <end position="121"/>
    </location>
</feature>
<name>D5BZ83_NITHN</name>
<evidence type="ECO:0000313" key="2">
    <source>
        <dbReference type="EMBL" id="ADE16097.1"/>
    </source>
</evidence>
<dbReference type="STRING" id="472759.Nhal_3043"/>
<dbReference type="Proteomes" id="UP000001844">
    <property type="component" value="Chromosome"/>
</dbReference>
<keyword evidence="1" id="KW-1133">Transmembrane helix</keyword>
<proteinExistence type="predicted"/>
<evidence type="ECO:0000313" key="3">
    <source>
        <dbReference type="Proteomes" id="UP000001844"/>
    </source>
</evidence>
<keyword evidence="3" id="KW-1185">Reference proteome</keyword>
<gene>
    <name evidence="2" type="ordered locus">Nhal_3043</name>
</gene>
<dbReference type="OrthoDB" id="278870at2"/>
<keyword evidence="1" id="KW-0472">Membrane</keyword>
<dbReference type="RefSeq" id="WP_013033947.1">
    <property type="nucleotide sequence ID" value="NC_013960.1"/>
</dbReference>
<reference evidence="3" key="1">
    <citation type="submission" date="2010-04" db="EMBL/GenBank/DDBJ databases">
        <title>Complete genome sequence of Nitrosococcus halophilus Nc4, a salt-adapted, aerobic obligate ammonia-oxidizing sulfur purple bacterium.</title>
        <authorList>
            <consortium name="US DOE Joint Genome Institute"/>
            <person name="Campbell M.A."/>
            <person name="Malfatti S.A."/>
            <person name="Chain P.S.G."/>
            <person name="Heidelberg J.F."/>
            <person name="Ward B.B."/>
            <person name="Klotz M.G."/>
        </authorList>
    </citation>
    <scope>NUCLEOTIDE SEQUENCE [LARGE SCALE GENOMIC DNA]</scope>
    <source>
        <strain evidence="3">Nc4</strain>
    </source>
</reference>